<evidence type="ECO:0000313" key="8">
    <source>
        <dbReference type="Proteomes" id="UP000255328"/>
    </source>
</evidence>
<dbReference type="EC" id="1.-.-.-" evidence="7"/>
<evidence type="ECO:0000256" key="2">
    <source>
        <dbReference type="ARBA" id="ARBA00023002"/>
    </source>
</evidence>
<evidence type="ECO:0000256" key="3">
    <source>
        <dbReference type="SAM" id="MobiDB-lite"/>
    </source>
</evidence>
<dbReference type="SUPFAM" id="SSF49503">
    <property type="entry name" value="Cupredoxins"/>
    <property type="match status" value="3"/>
</dbReference>
<feature type="domain" description="Plastocyanin-like" evidence="6">
    <location>
        <begin position="78"/>
        <end position="193"/>
    </location>
</feature>
<dbReference type="InterPro" id="IPR002355">
    <property type="entry name" value="Cu_oxidase_Cu_BS"/>
</dbReference>
<keyword evidence="1" id="KW-0479">Metal-binding</keyword>
<keyword evidence="2 7" id="KW-0560">Oxidoreductase</keyword>
<gene>
    <name evidence="7" type="primary">mco</name>
    <name evidence="7" type="ORF">NCTC10723_01294</name>
</gene>
<reference evidence="7 8" key="1">
    <citation type="submission" date="2018-06" db="EMBL/GenBank/DDBJ databases">
        <authorList>
            <consortium name="Pathogen Informatics"/>
            <person name="Doyle S."/>
        </authorList>
    </citation>
    <scope>NUCLEOTIDE SEQUENCE [LARGE SCALE GENOMIC DNA]</scope>
    <source>
        <strain evidence="7 8">NCTC10723</strain>
    </source>
</reference>
<dbReference type="InterPro" id="IPR008972">
    <property type="entry name" value="Cupredoxin"/>
</dbReference>
<dbReference type="InterPro" id="IPR011706">
    <property type="entry name" value="Cu-oxidase_C"/>
</dbReference>
<proteinExistence type="predicted"/>
<dbReference type="Pfam" id="PF07731">
    <property type="entry name" value="Cu-oxidase_2"/>
    <property type="match status" value="1"/>
</dbReference>
<dbReference type="GO" id="GO:0005507">
    <property type="term" value="F:copper ion binding"/>
    <property type="evidence" value="ECO:0007669"/>
    <property type="project" value="InterPro"/>
</dbReference>
<accession>A0A377GZ24</accession>
<dbReference type="InterPro" id="IPR045087">
    <property type="entry name" value="Cu-oxidase_fam"/>
</dbReference>
<dbReference type="PROSITE" id="PS00080">
    <property type="entry name" value="MULTICOPPER_OXIDASE2"/>
    <property type="match status" value="1"/>
</dbReference>
<feature type="domain" description="Plastocyanin-like" evidence="5">
    <location>
        <begin position="370"/>
        <end position="481"/>
    </location>
</feature>
<protein>
    <submittedName>
        <fullName evidence="7">Multicopper oxidase mco</fullName>
        <ecNumber evidence="7">1.-.-.-</ecNumber>
    </submittedName>
</protein>
<dbReference type="OrthoDB" id="9757546at2"/>
<dbReference type="Pfam" id="PF00394">
    <property type="entry name" value="Cu-oxidase"/>
    <property type="match status" value="1"/>
</dbReference>
<dbReference type="Pfam" id="PF07732">
    <property type="entry name" value="Cu-oxidase_3"/>
    <property type="match status" value="1"/>
</dbReference>
<sequence length="482" mass="54946">MKKLLIIPFLLSITFITKGMEHNPHSSHTQKTSHNMSHHSHNTEFEKNKNIQFERKLLLPSKLEGEIINNTRVFNLETQKGEWEFISGKKSKTYGYNGPILGPILSLKRGEKTKINITNNLDEETTVHWHGAIVSQDVDGVHHSDIFPHKTKSVEFILNQPEATLWFHPHPMHKTAKQVYKGLAGLIYLEDENTDKLNLPKTYGVDDFPLVIQDKKLSLDGKLEYTTTHMEKIHGKSGGYLMVNGIVSPFVEIPQGFTRFRVINGSNATNYEIDLQGKKFYQIASDGGLLTFPIEMNKLILAPGERAELLINSKILSEKDYLYVNGTKALEFRKTAKKGIDKLPKNLSTIPEIKEDLSKLKTREFILKTTSKSNTINGTAYDMDKINFQVEKGKKEIWNITNSNGMMDMPHPFHVHGAQFRVIERNGEIPPLNEQGWKDTINLNAGDNVKILIEYTTNGITVYHCHILEHEEMGMMGQFQIK</sequence>
<dbReference type="PANTHER" id="PTHR48267:SF1">
    <property type="entry name" value="BILIRUBIN OXIDASE"/>
    <property type="match status" value="1"/>
</dbReference>
<evidence type="ECO:0000256" key="1">
    <source>
        <dbReference type="ARBA" id="ARBA00022723"/>
    </source>
</evidence>
<dbReference type="GO" id="GO:0016491">
    <property type="term" value="F:oxidoreductase activity"/>
    <property type="evidence" value="ECO:0007669"/>
    <property type="project" value="UniProtKB-KW"/>
</dbReference>
<dbReference type="CDD" id="cd13890">
    <property type="entry name" value="CuRO_3_CueO_FtsP"/>
    <property type="match status" value="1"/>
</dbReference>
<dbReference type="InterPro" id="IPR001117">
    <property type="entry name" value="Cu-oxidase_2nd"/>
</dbReference>
<organism evidence="7 8">
    <name type="scientific">Fusobacterium necrogenes</name>
    <dbReference type="NCBI Taxonomy" id="858"/>
    <lineage>
        <taxon>Bacteria</taxon>
        <taxon>Fusobacteriati</taxon>
        <taxon>Fusobacteriota</taxon>
        <taxon>Fusobacteriia</taxon>
        <taxon>Fusobacteriales</taxon>
        <taxon>Fusobacteriaceae</taxon>
        <taxon>Fusobacterium</taxon>
    </lineage>
</organism>
<dbReference type="Proteomes" id="UP000255328">
    <property type="component" value="Unassembled WGS sequence"/>
</dbReference>
<evidence type="ECO:0000259" key="6">
    <source>
        <dbReference type="Pfam" id="PF07732"/>
    </source>
</evidence>
<dbReference type="AlphaFoldDB" id="A0A377GZ24"/>
<dbReference type="Gene3D" id="2.60.40.420">
    <property type="entry name" value="Cupredoxins - blue copper proteins"/>
    <property type="match status" value="3"/>
</dbReference>
<name>A0A377GZ24_9FUSO</name>
<evidence type="ECO:0000259" key="5">
    <source>
        <dbReference type="Pfam" id="PF07731"/>
    </source>
</evidence>
<dbReference type="EMBL" id="UGGU01000003">
    <property type="protein sequence ID" value="STO31834.1"/>
    <property type="molecule type" value="Genomic_DNA"/>
</dbReference>
<feature type="region of interest" description="Disordered" evidence="3">
    <location>
        <begin position="22"/>
        <end position="44"/>
    </location>
</feature>
<dbReference type="RefSeq" id="WP_115270497.1">
    <property type="nucleotide sequence ID" value="NZ_UGGU01000003.1"/>
</dbReference>
<keyword evidence="8" id="KW-1185">Reference proteome</keyword>
<dbReference type="PANTHER" id="PTHR48267">
    <property type="entry name" value="CUPREDOXIN SUPERFAMILY PROTEIN"/>
    <property type="match status" value="1"/>
</dbReference>
<dbReference type="InterPro" id="IPR011707">
    <property type="entry name" value="Cu-oxidase-like_N"/>
</dbReference>
<evidence type="ECO:0000259" key="4">
    <source>
        <dbReference type="Pfam" id="PF00394"/>
    </source>
</evidence>
<evidence type="ECO:0000313" key="7">
    <source>
        <dbReference type="EMBL" id="STO31834.1"/>
    </source>
</evidence>
<feature type="domain" description="Plastocyanin-like" evidence="4">
    <location>
        <begin position="259"/>
        <end position="329"/>
    </location>
</feature>
<dbReference type="CDD" id="cd04232">
    <property type="entry name" value="CuRO_1_CueO_FtsP"/>
    <property type="match status" value="1"/>
</dbReference>